<evidence type="ECO:0000259" key="2">
    <source>
        <dbReference type="Pfam" id="PF04773"/>
    </source>
</evidence>
<dbReference type="Proteomes" id="UP000263900">
    <property type="component" value="Chromosome"/>
</dbReference>
<keyword evidence="1" id="KW-0812">Transmembrane</keyword>
<reference evidence="4 5" key="1">
    <citation type="submission" date="2018-09" db="EMBL/GenBank/DDBJ databases">
        <title>Genome sequencing of strain 6GH32-13.</title>
        <authorList>
            <person name="Weon H.-Y."/>
            <person name="Heo J."/>
            <person name="Kwon S.-W."/>
        </authorList>
    </citation>
    <scope>NUCLEOTIDE SEQUENCE [LARGE SCALE GENOMIC DNA]</scope>
    <source>
        <strain evidence="4 5">5GH32-13</strain>
    </source>
</reference>
<evidence type="ECO:0000313" key="5">
    <source>
        <dbReference type="Proteomes" id="UP000263900"/>
    </source>
</evidence>
<evidence type="ECO:0000313" key="4">
    <source>
        <dbReference type="EMBL" id="AXY73630.1"/>
    </source>
</evidence>
<evidence type="ECO:0000256" key="1">
    <source>
        <dbReference type="SAM" id="Phobius"/>
    </source>
</evidence>
<feature type="transmembrane region" description="Helical" evidence="1">
    <location>
        <begin position="80"/>
        <end position="100"/>
    </location>
</feature>
<dbReference type="PANTHER" id="PTHR30273">
    <property type="entry name" value="PERIPLASMIC SIGNAL SENSOR AND SIGMA FACTOR ACTIVATOR FECR-RELATED"/>
    <property type="match status" value="1"/>
</dbReference>
<dbReference type="Pfam" id="PF16344">
    <property type="entry name" value="FecR_C"/>
    <property type="match status" value="1"/>
</dbReference>
<dbReference type="Gene3D" id="2.60.120.1440">
    <property type="match status" value="1"/>
</dbReference>
<sequence>MVPANIQDIARRFLNGTATEEEITQLHQWYDAWVDEETLVQADTSEVDIIEARMLSRMLEQIRQPQALPAEVVTLPKRRWWKVAVAAAVLLALGLSLFLWQQQSRGHRGQGELAVTDNAGIQPGIDKALLILADGRQVVLDSTATGIVSKQGNTTIINLDGQLTYEGTASQQETTTYYNTIRTARGNQYQLILPDGSKAWLNAASALRFPTRFTGKERIVELTGEGYFEVAKDQNHPFKVLLPQEIGQEATGAIEVLGTHFNINAYADEGAMKTTLLEGKVRMTSGAQSSDSKAQASVILQPGQQARLINNQLSIINDPDIDAVVAWKNGNFQFTDAPITAVMRQAARWYDVEVEYQGNVQQEVFSGSIPRSASIAQLIKILELTKTVKINIEGRKLIAAPY</sequence>
<accession>A0A3B7MKJ2</accession>
<dbReference type="InterPro" id="IPR006860">
    <property type="entry name" value="FecR"/>
</dbReference>
<dbReference type="InterPro" id="IPR012373">
    <property type="entry name" value="Ferrdict_sens_TM"/>
</dbReference>
<proteinExistence type="predicted"/>
<gene>
    <name evidence="4" type="ORF">D3H65_06375</name>
</gene>
<keyword evidence="1" id="KW-1133">Transmembrane helix</keyword>
<keyword evidence="5" id="KW-1185">Reference proteome</keyword>
<dbReference type="RefSeq" id="WP_119049466.1">
    <property type="nucleotide sequence ID" value="NZ_CP032157.1"/>
</dbReference>
<dbReference type="Pfam" id="PF04773">
    <property type="entry name" value="FecR"/>
    <property type="match status" value="1"/>
</dbReference>
<dbReference type="GO" id="GO:0016989">
    <property type="term" value="F:sigma factor antagonist activity"/>
    <property type="evidence" value="ECO:0007669"/>
    <property type="project" value="TreeGrafter"/>
</dbReference>
<dbReference type="Gene3D" id="3.55.50.30">
    <property type="match status" value="1"/>
</dbReference>
<organism evidence="4 5">
    <name type="scientific">Paraflavitalea soli</name>
    <dbReference type="NCBI Taxonomy" id="2315862"/>
    <lineage>
        <taxon>Bacteria</taxon>
        <taxon>Pseudomonadati</taxon>
        <taxon>Bacteroidota</taxon>
        <taxon>Chitinophagia</taxon>
        <taxon>Chitinophagales</taxon>
        <taxon>Chitinophagaceae</taxon>
        <taxon>Paraflavitalea</taxon>
    </lineage>
</organism>
<feature type="domain" description="FecR protein" evidence="2">
    <location>
        <begin position="180"/>
        <end position="282"/>
    </location>
</feature>
<dbReference type="KEGG" id="pseg:D3H65_06375"/>
<dbReference type="InterPro" id="IPR032508">
    <property type="entry name" value="FecR_C"/>
</dbReference>
<dbReference type="PANTHER" id="PTHR30273:SF2">
    <property type="entry name" value="PROTEIN FECR"/>
    <property type="match status" value="1"/>
</dbReference>
<keyword evidence="1" id="KW-0472">Membrane</keyword>
<protein>
    <submittedName>
        <fullName evidence="4">DUF4974 domain-containing protein</fullName>
    </submittedName>
</protein>
<dbReference type="EMBL" id="CP032157">
    <property type="protein sequence ID" value="AXY73630.1"/>
    <property type="molecule type" value="Genomic_DNA"/>
</dbReference>
<name>A0A3B7MKJ2_9BACT</name>
<feature type="domain" description="Protein FecR C-terminal" evidence="3">
    <location>
        <begin position="332"/>
        <end position="398"/>
    </location>
</feature>
<evidence type="ECO:0000259" key="3">
    <source>
        <dbReference type="Pfam" id="PF16344"/>
    </source>
</evidence>
<dbReference type="AlphaFoldDB" id="A0A3B7MKJ2"/>
<dbReference type="OrthoDB" id="629393at2"/>